<keyword evidence="1" id="KW-0560">Oxidoreductase</keyword>
<evidence type="ECO:0000313" key="6">
    <source>
        <dbReference type="Proteomes" id="UP001321477"/>
    </source>
</evidence>
<dbReference type="InterPro" id="IPR000866">
    <property type="entry name" value="AhpC/TSA"/>
</dbReference>
<dbReference type="InterPro" id="IPR036249">
    <property type="entry name" value="Thioredoxin-like_sf"/>
</dbReference>
<dbReference type="EMBL" id="AP027734">
    <property type="protein sequence ID" value="BDZ53197.1"/>
    <property type="molecule type" value="Genomic_DNA"/>
</dbReference>
<dbReference type="InterPro" id="IPR050455">
    <property type="entry name" value="Tpx_Peroxidase_subfamily"/>
</dbReference>
<proteinExistence type="predicted"/>
<protein>
    <submittedName>
        <fullName evidence="5">Peroxiredoxin</fullName>
    </submittedName>
</protein>
<evidence type="ECO:0000259" key="4">
    <source>
        <dbReference type="PROSITE" id="PS51352"/>
    </source>
</evidence>
<name>A0ABM8GXL3_9MICO</name>
<organism evidence="5 6">
    <name type="scientific">Agromyces marinus</name>
    <dbReference type="NCBI Taxonomy" id="1389020"/>
    <lineage>
        <taxon>Bacteria</taxon>
        <taxon>Bacillati</taxon>
        <taxon>Actinomycetota</taxon>
        <taxon>Actinomycetes</taxon>
        <taxon>Micrococcales</taxon>
        <taxon>Microbacteriaceae</taxon>
        <taxon>Agromyces</taxon>
    </lineage>
</organism>
<reference evidence="6" key="1">
    <citation type="journal article" date="2019" name="Int. J. Syst. Evol. Microbiol.">
        <title>The Global Catalogue of Microorganisms (GCM) 10K type strain sequencing project: providing services to taxonomists for standard genome sequencing and annotation.</title>
        <authorList>
            <consortium name="The Broad Institute Genomics Platform"/>
            <consortium name="The Broad Institute Genome Sequencing Center for Infectious Disease"/>
            <person name="Wu L."/>
            <person name="Ma J."/>
        </authorList>
    </citation>
    <scope>NUCLEOTIDE SEQUENCE [LARGE SCALE GENOMIC DNA]</scope>
    <source>
        <strain evidence="6">NBRC 109019</strain>
    </source>
</reference>
<dbReference type="PANTHER" id="PTHR43110:SF1">
    <property type="entry name" value="THIOL PEROXIDASE"/>
    <property type="match status" value="1"/>
</dbReference>
<evidence type="ECO:0000256" key="2">
    <source>
        <dbReference type="ARBA" id="ARBA00022862"/>
    </source>
</evidence>
<dbReference type="PROSITE" id="PS51352">
    <property type="entry name" value="THIOREDOXIN_2"/>
    <property type="match status" value="1"/>
</dbReference>
<dbReference type="SUPFAM" id="SSF52833">
    <property type="entry name" value="Thioredoxin-like"/>
    <property type="match status" value="1"/>
</dbReference>
<evidence type="ECO:0000256" key="1">
    <source>
        <dbReference type="ARBA" id="ARBA00022559"/>
    </source>
</evidence>
<dbReference type="CDD" id="cd03018">
    <property type="entry name" value="PRX_AhpE_like"/>
    <property type="match status" value="1"/>
</dbReference>
<dbReference type="Pfam" id="PF00578">
    <property type="entry name" value="AhpC-TSA"/>
    <property type="match status" value="1"/>
</dbReference>
<dbReference type="PANTHER" id="PTHR43110">
    <property type="entry name" value="THIOL PEROXIDASE"/>
    <property type="match status" value="1"/>
</dbReference>
<keyword evidence="1" id="KW-0575">Peroxidase</keyword>
<dbReference type="Gene3D" id="3.40.30.10">
    <property type="entry name" value="Glutaredoxin"/>
    <property type="match status" value="1"/>
</dbReference>
<sequence>MILGPGTPAPEFALPDQFGAPRRLADLTARGGVVLAFVPFAFSRICTGELHDLDAARPMFEAAAAEVFLVSVDAKYALRAWAEAEGVRLGMLSDFWPHGAIARAYGAFDEQAGFARRATFVIGSDGVIRSSFSAPAGQARPIAAYRDALAALG</sequence>
<dbReference type="RefSeq" id="WP_234661690.1">
    <property type="nucleotide sequence ID" value="NZ_CP087879.1"/>
</dbReference>
<dbReference type="Proteomes" id="UP001321477">
    <property type="component" value="Chromosome"/>
</dbReference>
<accession>A0ABM8GXL3</accession>
<evidence type="ECO:0000256" key="3">
    <source>
        <dbReference type="ARBA" id="ARBA00023284"/>
    </source>
</evidence>
<gene>
    <name evidence="5" type="ORF">GCM10025870_02700</name>
</gene>
<keyword evidence="3" id="KW-0676">Redox-active center</keyword>
<keyword evidence="2" id="KW-0049">Antioxidant</keyword>
<dbReference type="InterPro" id="IPR013766">
    <property type="entry name" value="Thioredoxin_domain"/>
</dbReference>
<keyword evidence="6" id="KW-1185">Reference proteome</keyword>
<feature type="domain" description="Thioredoxin" evidence="4">
    <location>
        <begin position="3"/>
        <end position="153"/>
    </location>
</feature>
<evidence type="ECO:0000313" key="5">
    <source>
        <dbReference type="EMBL" id="BDZ53197.1"/>
    </source>
</evidence>